<dbReference type="PANTHER" id="PTHR43591">
    <property type="entry name" value="METHYLTRANSFERASE"/>
    <property type="match status" value="1"/>
</dbReference>
<dbReference type="InterPro" id="IPR041698">
    <property type="entry name" value="Methyltransf_25"/>
</dbReference>
<dbReference type="SUPFAM" id="SSF53335">
    <property type="entry name" value="S-adenosyl-L-methionine-dependent methyltransferases"/>
    <property type="match status" value="1"/>
</dbReference>
<evidence type="ECO:0000259" key="1">
    <source>
        <dbReference type="Pfam" id="PF13649"/>
    </source>
</evidence>
<dbReference type="Proteomes" id="UP000830401">
    <property type="component" value="Chromosome"/>
</dbReference>
<name>A0ABY4GAB8_9BACT</name>
<keyword evidence="2" id="KW-0808">Transferase</keyword>
<keyword evidence="2" id="KW-0489">Methyltransferase</keyword>
<dbReference type="GO" id="GO:0032259">
    <property type="term" value="P:methylation"/>
    <property type="evidence" value="ECO:0007669"/>
    <property type="project" value="UniProtKB-KW"/>
</dbReference>
<dbReference type="GO" id="GO:0008168">
    <property type="term" value="F:methyltransferase activity"/>
    <property type="evidence" value="ECO:0007669"/>
    <property type="project" value="UniProtKB-KW"/>
</dbReference>
<keyword evidence="3" id="KW-1185">Reference proteome</keyword>
<dbReference type="Pfam" id="PF13649">
    <property type="entry name" value="Methyltransf_25"/>
    <property type="match status" value="1"/>
</dbReference>
<accession>A0ABY4GAB8</accession>
<dbReference type="Gene3D" id="3.40.50.150">
    <property type="entry name" value="Vaccinia Virus protein VP39"/>
    <property type="match status" value="1"/>
</dbReference>
<evidence type="ECO:0000313" key="3">
    <source>
        <dbReference type="Proteomes" id="UP000830401"/>
    </source>
</evidence>
<dbReference type="CDD" id="cd02440">
    <property type="entry name" value="AdoMet_MTases"/>
    <property type="match status" value="1"/>
</dbReference>
<sequence length="232" mass="26397">MFTKTAEYYDALYHFKDYGEACNSLHELIQQHVPHAKSLLDVACGTGKHLEYLQHHYSCSGLDLNPELLAVAHKRCPMVPLHQGDMSDFRLPSAFDVVVCLFSSIGYVQTLENLRKAVTCFTQHLNSGGLLVIEPWITPENYWVNRITANFVDQPNLKIAWMYTSQLRGRTSIFDINYLVGTKEGVNSFTESHVMGLWTDSEYRDIIETAGIKVQYDAQGLFGRGMYYGIKN</sequence>
<gene>
    <name evidence="2" type="ORF">MUN86_07700</name>
</gene>
<feature type="domain" description="Methyltransferase" evidence="1">
    <location>
        <begin position="40"/>
        <end position="129"/>
    </location>
</feature>
<evidence type="ECO:0000313" key="2">
    <source>
        <dbReference type="EMBL" id="UOQ67736.1"/>
    </source>
</evidence>
<dbReference type="PANTHER" id="PTHR43591:SF110">
    <property type="entry name" value="RHODANESE DOMAIN-CONTAINING PROTEIN"/>
    <property type="match status" value="1"/>
</dbReference>
<reference evidence="2" key="1">
    <citation type="submission" date="2022-04" db="EMBL/GenBank/DDBJ databases">
        <title>Hymenobacter sp. isolated from the air.</title>
        <authorList>
            <person name="Won M."/>
            <person name="Lee C.-M."/>
            <person name="Woen H.-Y."/>
            <person name="Kwon S.-W."/>
        </authorList>
    </citation>
    <scope>NUCLEOTIDE SEQUENCE</scope>
    <source>
        <strain evidence="2">5420S-77</strain>
    </source>
</reference>
<dbReference type="Gene3D" id="2.20.130.10">
    <property type="entry name" value="CAC2371-like domains"/>
    <property type="match status" value="1"/>
</dbReference>
<proteinExistence type="predicted"/>
<dbReference type="RefSeq" id="WP_245123746.1">
    <property type="nucleotide sequence ID" value="NZ_CP095061.1"/>
</dbReference>
<dbReference type="InterPro" id="IPR029063">
    <property type="entry name" value="SAM-dependent_MTases_sf"/>
</dbReference>
<protein>
    <submittedName>
        <fullName evidence="2">Class I SAM-dependent methyltransferase</fullName>
    </submittedName>
</protein>
<organism evidence="2 3">
    <name type="scientific">Hymenobacter volaticus</name>
    <dbReference type="NCBI Taxonomy" id="2932254"/>
    <lineage>
        <taxon>Bacteria</taxon>
        <taxon>Pseudomonadati</taxon>
        <taxon>Bacteroidota</taxon>
        <taxon>Cytophagia</taxon>
        <taxon>Cytophagales</taxon>
        <taxon>Hymenobacteraceae</taxon>
        <taxon>Hymenobacter</taxon>
    </lineage>
</organism>
<dbReference type="EMBL" id="CP095061">
    <property type="protein sequence ID" value="UOQ67736.1"/>
    <property type="molecule type" value="Genomic_DNA"/>
</dbReference>